<dbReference type="EMBL" id="KQ417298">
    <property type="protein sequence ID" value="KOF92673.1"/>
    <property type="molecule type" value="Genomic_DNA"/>
</dbReference>
<protein>
    <submittedName>
        <fullName evidence="2">Uncharacterized protein</fullName>
    </submittedName>
</protein>
<dbReference type="AlphaFoldDB" id="A0A0L8HTX2"/>
<reference evidence="2" key="1">
    <citation type="submission" date="2015-07" db="EMBL/GenBank/DDBJ databases">
        <title>MeaNS - Measles Nucleotide Surveillance Program.</title>
        <authorList>
            <person name="Tran T."/>
            <person name="Druce J."/>
        </authorList>
    </citation>
    <scope>NUCLEOTIDE SEQUENCE</scope>
    <source>
        <strain evidence="2">UCB-OBI-ISO-001</strain>
        <tissue evidence="2">Gonad</tissue>
    </source>
</reference>
<name>A0A0L8HTX2_OCTBM</name>
<feature type="region of interest" description="Disordered" evidence="1">
    <location>
        <begin position="1"/>
        <end position="20"/>
    </location>
</feature>
<evidence type="ECO:0000313" key="2">
    <source>
        <dbReference type="EMBL" id="KOF92673.1"/>
    </source>
</evidence>
<feature type="non-terminal residue" evidence="2">
    <location>
        <position position="1"/>
    </location>
</feature>
<feature type="compositionally biased region" description="Basic residues" evidence="1">
    <location>
        <begin position="1"/>
        <end position="13"/>
    </location>
</feature>
<proteinExistence type="predicted"/>
<organism evidence="2">
    <name type="scientific">Octopus bimaculoides</name>
    <name type="common">California two-spotted octopus</name>
    <dbReference type="NCBI Taxonomy" id="37653"/>
    <lineage>
        <taxon>Eukaryota</taxon>
        <taxon>Metazoa</taxon>
        <taxon>Spiralia</taxon>
        <taxon>Lophotrochozoa</taxon>
        <taxon>Mollusca</taxon>
        <taxon>Cephalopoda</taxon>
        <taxon>Coleoidea</taxon>
        <taxon>Octopodiformes</taxon>
        <taxon>Octopoda</taxon>
        <taxon>Incirrata</taxon>
        <taxon>Octopodidae</taxon>
        <taxon>Octopus</taxon>
    </lineage>
</organism>
<gene>
    <name evidence="2" type="ORF">OCBIM_22006115mg</name>
</gene>
<feature type="compositionally biased region" description="Low complexity" evidence="1">
    <location>
        <begin position="28"/>
        <end position="39"/>
    </location>
</feature>
<evidence type="ECO:0000256" key="1">
    <source>
        <dbReference type="SAM" id="MobiDB-lite"/>
    </source>
</evidence>
<feature type="region of interest" description="Disordered" evidence="1">
    <location>
        <begin position="25"/>
        <end position="48"/>
    </location>
</feature>
<sequence length="106" mass="12656">IELCHHYHHHHHQSTSNNILPQYQHNESTTSTASPTTTPSHKHYYHKNTTTTPLQNHEHYILSPHQHDSITINILPQHYYNTVRCKPYFCNHTTSVITSYHYYYHP</sequence>
<accession>A0A0L8HTX2</accession>